<evidence type="ECO:0000313" key="5">
    <source>
        <dbReference type="Proteomes" id="UP000314986"/>
    </source>
</evidence>
<dbReference type="Gene3D" id="2.40.50.40">
    <property type="match status" value="1"/>
</dbReference>
<organism evidence="4 5">
    <name type="scientific">Callorhinchus milii</name>
    <name type="common">Ghost shark</name>
    <dbReference type="NCBI Taxonomy" id="7868"/>
    <lineage>
        <taxon>Eukaryota</taxon>
        <taxon>Metazoa</taxon>
        <taxon>Chordata</taxon>
        <taxon>Craniata</taxon>
        <taxon>Vertebrata</taxon>
        <taxon>Chondrichthyes</taxon>
        <taxon>Holocephali</taxon>
        <taxon>Chimaeriformes</taxon>
        <taxon>Callorhinchidae</taxon>
        <taxon>Callorhinchus</taxon>
    </lineage>
</organism>
<dbReference type="Ensembl" id="ENSCMIT00000035380.1">
    <property type="protein sequence ID" value="ENSCMIP00000034858.1"/>
    <property type="gene ID" value="ENSCMIG00000014775.1"/>
</dbReference>
<dbReference type="InParanoid" id="A0A4W3J9U1"/>
<evidence type="ECO:0000259" key="3">
    <source>
        <dbReference type="SMART" id="SM00199"/>
    </source>
</evidence>
<dbReference type="GO" id="GO:0005615">
    <property type="term" value="C:extracellular space"/>
    <property type="evidence" value="ECO:0007669"/>
    <property type="project" value="UniProtKB-KW"/>
</dbReference>
<dbReference type="SMART" id="SM00199">
    <property type="entry name" value="SCY"/>
    <property type="match status" value="1"/>
</dbReference>
<reference evidence="4" key="4">
    <citation type="submission" date="2025-08" db="UniProtKB">
        <authorList>
            <consortium name="Ensembl"/>
        </authorList>
    </citation>
    <scope>IDENTIFICATION</scope>
</reference>
<dbReference type="AlphaFoldDB" id="A0A4W3J9U1"/>
<dbReference type="PANTHER" id="PTHR12015">
    <property type="entry name" value="SMALL INDUCIBLE CYTOKINE A"/>
    <property type="match status" value="1"/>
</dbReference>
<dbReference type="InterPro" id="IPR036048">
    <property type="entry name" value="Interleukin_8-like_sf"/>
</dbReference>
<reference evidence="5" key="2">
    <citation type="journal article" date="2007" name="PLoS Biol.">
        <title>Survey sequencing and comparative analysis of the elephant shark (Callorhinchus milii) genome.</title>
        <authorList>
            <person name="Venkatesh B."/>
            <person name="Kirkness E.F."/>
            <person name="Loh Y.H."/>
            <person name="Halpern A.L."/>
            <person name="Lee A.P."/>
            <person name="Johnson J."/>
            <person name="Dandona N."/>
            <person name="Viswanathan L.D."/>
            <person name="Tay A."/>
            <person name="Venter J.C."/>
            <person name="Strausberg R.L."/>
            <person name="Brenner S."/>
        </authorList>
    </citation>
    <scope>NUCLEOTIDE SEQUENCE [LARGE SCALE GENOMIC DNA]</scope>
</reference>
<dbReference type="Proteomes" id="UP000314986">
    <property type="component" value="Unassembled WGS sequence"/>
</dbReference>
<dbReference type="SUPFAM" id="SSF54117">
    <property type="entry name" value="Interleukin 8-like chemokines"/>
    <property type="match status" value="1"/>
</dbReference>
<dbReference type="InterPro" id="IPR039809">
    <property type="entry name" value="Chemokine_b/g/d"/>
</dbReference>
<evidence type="ECO:0000256" key="1">
    <source>
        <dbReference type="ARBA" id="ARBA00022514"/>
    </source>
</evidence>
<protein>
    <recommendedName>
        <fullName evidence="3">Chemokine interleukin-8-like domain-containing protein</fullName>
    </recommendedName>
</protein>
<dbReference type="GeneTree" id="ENSGT00970000197272"/>
<dbReference type="GO" id="GO:0006955">
    <property type="term" value="P:immune response"/>
    <property type="evidence" value="ECO:0007669"/>
    <property type="project" value="InterPro"/>
</dbReference>
<feature type="domain" description="Chemokine interleukin-8-like" evidence="3">
    <location>
        <begin position="26"/>
        <end position="85"/>
    </location>
</feature>
<keyword evidence="2" id="KW-0732">Signal</keyword>
<reference evidence="5" key="3">
    <citation type="journal article" date="2014" name="Nature">
        <title>Elephant shark genome provides unique insights into gnathostome evolution.</title>
        <authorList>
            <consortium name="International Elephant Shark Genome Sequencing Consortium"/>
            <person name="Venkatesh B."/>
            <person name="Lee A.P."/>
            <person name="Ravi V."/>
            <person name="Maurya A.K."/>
            <person name="Lian M.M."/>
            <person name="Swann J.B."/>
            <person name="Ohta Y."/>
            <person name="Flajnik M.F."/>
            <person name="Sutoh Y."/>
            <person name="Kasahara M."/>
            <person name="Hoon S."/>
            <person name="Gangu V."/>
            <person name="Roy S.W."/>
            <person name="Irimia M."/>
            <person name="Korzh V."/>
            <person name="Kondrychyn I."/>
            <person name="Lim Z.W."/>
            <person name="Tay B.H."/>
            <person name="Tohari S."/>
            <person name="Kong K.W."/>
            <person name="Ho S."/>
            <person name="Lorente-Galdos B."/>
            <person name="Quilez J."/>
            <person name="Marques-Bonet T."/>
            <person name="Raney B.J."/>
            <person name="Ingham P.W."/>
            <person name="Tay A."/>
            <person name="Hillier L.W."/>
            <person name="Minx P."/>
            <person name="Boehm T."/>
            <person name="Wilson R.K."/>
            <person name="Brenner S."/>
            <person name="Warren W.C."/>
        </authorList>
    </citation>
    <scope>NUCLEOTIDE SEQUENCE [LARGE SCALE GENOMIC DNA]</scope>
</reference>
<dbReference type="GO" id="GO:0008009">
    <property type="term" value="F:chemokine activity"/>
    <property type="evidence" value="ECO:0007669"/>
    <property type="project" value="InterPro"/>
</dbReference>
<feature type="signal peptide" evidence="2">
    <location>
        <begin position="1"/>
        <end position="20"/>
    </location>
</feature>
<reference evidence="4" key="5">
    <citation type="submission" date="2025-09" db="UniProtKB">
        <authorList>
            <consortium name="Ensembl"/>
        </authorList>
    </citation>
    <scope>IDENTIFICATION</scope>
</reference>
<feature type="chain" id="PRO_5021238065" description="Chemokine interleukin-8-like domain-containing protein" evidence="2">
    <location>
        <begin position="21"/>
        <end position="89"/>
    </location>
</feature>
<evidence type="ECO:0000313" key="4">
    <source>
        <dbReference type="Ensembl" id="ENSCMIP00000034858.1"/>
    </source>
</evidence>
<dbReference type="InterPro" id="IPR001811">
    <property type="entry name" value="Chemokine_IL8-like_dom"/>
</dbReference>
<reference evidence="5" key="1">
    <citation type="journal article" date="2006" name="Science">
        <title>Ancient noncoding elements conserved in the human genome.</title>
        <authorList>
            <person name="Venkatesh B."/>
            <person name="Kirkness E.F."/>
            <person name="Loh Y.H."/>
            <person name="Halpern A.L."/>
            <person name="Lee A.P."/>
            <person name="Johnson J."/>
            <person name="Dandona N."/>
            <person name="Viswanathan L.D."/>
            <person name="Tay A."/>
            <person name="Venter J.C."/>
            <person name="Strausberg R.L."/>
            <person name="Brenner S."/>
        </authorList>
    </citation>
    <scope>NUCLEOTIDE SEQUENCE [LARGE SCALE GENOMIC DNA]</scope>
</reference>
<accession>A0A4W3J9U1</accession>
<proteinExistence type="predicted"/>
<sequence length="89" mass="10326">MKQALLIVMCINAFMWTVFAVTGHVKIDCCTKYVKIPPIGRLKNYKIQKDDGRCVIEAVKFHTVRNKTRCGDPHNKQIKRLVEQLRVKV</sequence>
<evidence type="ECO:0000256" key="2">
    <source>
        <dbReference type="SAM" id="SignalP"/>
    </source>
</evidence>
<keyword evidence="5" id="KW-1185">Reference proteome</keyword>
<dbReference type="Pfam" id="PF00048">
    <property type="entry name" value="IL8"/>
    <property type="match status" value="1"/>
</dbReference>
<name>A0A4W3J9U1_CALMI</name>
<keyword evidence="1" id="KW-0202">Cytokine</keyword>